<keyword evidence="3" id="KW-1185">Reference proteome</keyword>
<organism evidence="2 3">
    <name type="scientific">Trichoderma simmonsii</name>
    <dbReference type="NCBI Taxonomy" id="1491479"/>
    <lineage>
        <taxon>Eukaryota</taxon>
        <taxon>Fungi</taxon>
        <taxon>Dikarya</taxon>
        <taxon>Ascomycota</taxon>
        <taxon>Pezizomycotina</taxon>
        <taxon>Sordariomycetes</taxon>
        <taxon>Hypocreomycetidae</taxon>
        <taxon>Hypocreales</taxon>
        <taxon>Hypocreaceae</taxon>
        <taxon>Trichoderma</taxon>
    </lineage>
</organism>
<reference evidence="2 3" key="1">
    <citation type="journal article" date="2021" name="BMC Genomics">
        <title>Telomere-to-telomere genome assembly of asparaginase-producing Trichoderma simmonsii.</title>
        <authorList>
            <person name="Chung D."/>
            <person name="Kwon Y.M."/>
            <person name="Yang Y."/>
        </authorList>
    </citation>
    <scope>NUCLEOTIDE SEQUENCE [LARGE SCALE GENOMIC DNA]</scope>
    <source>
        <strain evidence="2 3">GH-Sj1</strain>
    </source>
</reference>
<dbReference type="AlphaFoldDB" id="A0A8G0PKS8"/>
<evidence type="ECO:0000313" key="3">
    <source>
        <dbReference type="Proteomes" id="UP000826661"/>
    </source>
</evidence>
<name>A0A8G0PKS8_9HYPO</name>
<feature type="compositionally biased region" description="Acidic residues" evidence="1">
    <location>
        <begin position="36"/>
        <end position="50"/>
    </location>
</feature>
<accession>A0A8G0PKS8</accession>
<proteinExistence type="predicted"/>
<protein>
    <submittedName>
        <fullName evidence="2">Uncharacterized protein</fullName>
    </submittedName>
</protein>
<feature type="region of interest" description="Disordered" evidence="1">
    <location>
        <begin position="20"/>
        <end position="50"/>
    </location>
</feature>
<gene>
    <name evidence="2" type="ORF">H0G86_012933</name>
</gene>
<evidence type="ECO:0000313" key="2">
    <source>
        <dbReference type="EMBL" id="QYT06066.1"/>
    </source>
</evidence>
<sequence>MPAVLASSVVVVSADRAHRMQRSTRTEAMGRGLESILDEDEGTSESEDEAEEKLWLAINAAAGIFWRE</sequence>
<dbReference type="EMBL" id="CP075870">
    <property type="protein sequence ID" value="QYT06066.1"/>
    <property type="molecule type" value="Genomic_DNA"/>
</dbReference>
<evidence type="ECO:0000256" key="1">
    <source>
        <dbReference type="SAM" id="MobiDB-lite"/>
    </source>
</evidence>
<dbReference type="Proteomes" id="UP000826661">
    <property type="component" value="Chromosome VII"/>
</dbReference>